<gene>
    <name evidence="10" type="ORF">LAC1533_2004</name>
</gene>
<evidence type="ECO:0000256" key="7">
    <source>
        <dbReference type="ARBA" id="ARBA00023136"/>
    </source>
</evidence>
<dbReference type="Pfam" id="PF02397">
    <property type="entry name" value="Bac_transf"/>
    <property type="match status" value="1"/>
</dbReference>
<accession>A0A1K1KRE2</accession>
<evidence type="ECO:0000256" key="3">
    <source>
        <dbReference type="ARBA" id="ARBA00022475"/>
    </source>
</evidence>
<keyword evidence="7 8" id="KW-0472">Membrane</keyword>
<reference evidence="11" key="1">
    <citation type="submission" date="2016-11" db="EMBL/GenBank/DDBJ databases">
        <authorList>
            <person name="Papadimitriou K."/>
        </authorList>
    </citation>
    <scope>NUCLEOTIDE SEQUENCE [LARGE SCALE GENOMIC DNA]</scope>
    <source>
        <strain evidence="11">ACA-DC 1533</strain>
    </source>
</reference>
<dbReference type="InterPro" id="IPR003362">
    <property type="entry name" value="Bact_transf"/>
</dbReference>
<evidence type="ECO:0000256" key="6">
    <source>
        <dbReference type="ARBA" id="ARBA00022989"/>
    </source>
</evidence>
<feature type="transmembrane region" description="Helical" evidence="8">
    <location>
        <begin position="21"/>
        <end position="45"/>
    </location>
</feature>
<evidence type="ECO:0000256" key="8">
    <source>
        <dbReference type="SAM" id="Phobius"/>
    </source>
</evidence>
<dbReference type="PANTHER" id="PTHR30576:SF4">
    <property type="entry name" value="UNDECAPRENYL-PHOSPHATE GALACTOSE PHOSPHOTRANSFERASE"/>
    <property type="match status" value="1"/>
</dbReference>
<evidence type="ECO:0000256" key="4">
    <source>
        <dbReference type="ARBA" id="ARBA00022679"/>
    </source>
</evidence>
<keyword evidence="6 8" id="KW-1133">Transmembrane helix</keyword>
<protein>
    <submittedName>
        <fullName evidence="10">Undecaprenyl-phosphate galactosephosphotransferase</fullName>
        <ecNumber evidence="10">2.7.8.6</ecNumber>
    </submittedName>
</protein>
<keyword evidence="5 8" id="KW-0812">Transmembrane</keyword>
<organism evidence="10 11">
    <name type="scientific">Ligilactobacillus acidipiscis</name>
    <dbReference type="NCBI Taxonomy" id="89059"/>
    <lineage>
        <taxon>Bacteria</taxon>
        <taxon>Bacillati</taxon>
        <taxon>Bacillota</taxon>
        <taxon>Bacilli</taxon>
        <taxon>Lactobacillales</taxon>
        <taxon>Lactobacillaceae</taxon>
        <taxon>Ligilactobacillus</taxon>
    </lineage>
</organism>
<dbReference type="AlphaFoldDB" id="A0A1K1KRE2"/>
<dbReference type="EMBL" id="LT630287">
    <property type="protein sequence ID" value="SFV41427.1"/>
    <property type="molecule type" value="Genomic_DNA"/>
</dbReference>
<sequence length="216" mass="24903">MGQNKTNHVSLNPGYLFVKRLFDILVSLIALVCLIPIFLVIFVIYQFGDNKGPMFYHQERIGKNGKTFNIYKLRSMVVNADEKLRANEQLYAMYVENSYKLPPEKDPRVTKFGQFLRKTSLDELPQFLNIFKGDMSLIGPRPVIKEELAEYGDQKDKFLSVTPGAMGYWQATGRSNITYPERCEVELYYVDHASLLFDCKILLKNIVSIFKTDGAY</sequence>
<comment type="similarity">
    <text evidence="2">Belongs to the bacterial sugar transferase family.</text>
</comment>
<dbReference type="EC" id="2.7.8.6" evidence="10"/>
<keyword evidence="4 10" id="KW-0808">Transferase</keyword>
<evidence type="ECO:0000256" key="5">
    <source>
        <dbReference type="ARBA" id="ARBA00022692"/>
    </source>
</evidence>
<evidence type="ECO:0000313" key="10">
    <source>
        <dbReference type="EMBL" id="SFV41427.1"/>
    </source>
</evidence>
<dbReference type="GO" id="GO:0047360">
    <property type="term" value="F:undecaprenyl-phosphate galactose phosphotransferase activity"/>
    <property type="evidence" value="ECO:0007669"/>
    <property type="project" value="UniProtKB-EC"/>
</dbReference>
<evidence type="ECO:0000259" key="9">
    <source>
        <dbReference type="Pfam" id="PF02397"/>
    </source>
</evidence>
<comment type="subcellular location">
    <subcellularLocation>
        <location evidence="1">Cell membrane</location>
    </subcellularLocation>
</comment>
<evidence type="ECO:0000256" key="2">
    <source>
        <dbReference type="ARBA" id="ARBA00006464"/>
    </source>
</evidence>
<keyword evidence="3" id="KW-1003">Cell membrane</keyword>
<feature type="domain" description="Bacterial sugar transferase" evidence="9">
    <location>
        <begin position="19"/>
        <end position="210"/>
    </location>
</feature>
<dbReference type="GO" id="GO:0005886">
    <property type="term" value="C:plasma membrane"/>
    <property type="evidence" value="ECO:0007669"/>
    <property type="project" value="UniProtKB-SubCell"/>
</dbReference>
<dbReference type="Proteomes" id="UP000190935">
    <property type="component" value="Chromosome I"/>
</dbReference>
<dbReference type="KEGG" id="laca:LAC1533_2004"/>
<dbReference type="PANTHER" id="PTHR30576">
    <property type="entry name" value="COLANIC BIOSYNTHESIS UDP-GLUCOSE LIPID CARRIER TRANSFERASE"/>
    <property type="match status" value="1"/>
</dbReference>
<evidence type="ECO:0000256" key="1">
    <source>
        <dbReference type="ARBA" id="ARBA00004236"/>
    </source>
</evidence>
<dbReference type="RefSeq" id="WP_079579475.1">
    <property type="nucleotide sequence ID" value="NZ_DAIMTB010000029.1"/>
</dbReference>
<dbReference type="GeneID" id="95350111"/>
<name>A0A1K1KRE2_9LACO</name>
<evidence type="ECO:0000313" key="11">
    <source>
        <dbReference type="Proteomes" id="UP000190935"/>
    </source>
</evidence>
<proteinExistence type="inferred from homology"/>